<evidence type="ECO:0000313" key="2">
    <source>
        <dbReference type="Proteomes" id="UP000765509"/>
    </source>
</evidence>
<dbReference type="EMBL" id="AVOT02020950">
    <property type="protein sequence ID" value="MBW0509452.1"/>
    <property type="molecule type" value="Genomic_DNA"/>
</dbReference>
<dbReference type="AlphaFoldDB" id="A0A9Q3DWG8"/>
<keyword evidence="2" id="KW-1185">Reference proteome</keyword>
<protein>
    <submittedName>
        <fullName evidence="1">Uncharacterized protein</fullName>
    </submittedName>
</protein>
<evidence type="ECO:0000313" key="1">
    <source>
        <dbReference type="EMBL" id="MBW0509452.1"/>
    </source>
</evidence>
<proteinExistence type="predicted"/>
<sequence length="72" mass="8379">MLQHPLGCWKVDRCRWPVYRLMKGYFTLITEYNSIGFGGFWFIGTGSFLKGGQGVQMGYCLVIRVWLPVSRR</sequence>
<name>A0A9Q3DWG8_9BASI</name>
<organism evidence="1 2">
    <name type="scientific">Austropuccinia psidii MF-1</name>
    <dbReference type="NCBI Taxonomy" id="1389203"/>
    <lineage>
        <taxon>Eukaryota</taxon>
        <taxon>Fungi</taxon>
        <taxon>Dikarya</taxon>
        <taxon>Basidiomycota</taxon>
        <taxon>Pucciniomycotina</taxon>
        <taxon>Pucciniomycetes</taxon>
        <taxon>Pucciniales</taxon>
        <taxon>Sphaerophragmiaceae</taxon>
        <taxon>Austropuccinia</taxon>
    </lineage>
</organism>
<accession>A0A9Q3DWG8</accession>
<gene>
    <name evidence="1" type="ORF">O181_049167</name>
</gene>
<reference evidence="1" key="1">
    <citation type="submission" date="2021-03" db="EMBL/GenBank/DDBJ databases">
        <title>Draft genome sequence of rust myrtle Austropuccinia psidii MF-1, a brazilian biotype.</title>
        <authorList>
            <person name="Quecine M.C."/>
            <person name="Pachon D.M.R."/>
            <person name="Bonatelli M.L."/>
            <person name="Correr F.H."/>
            <person name="Franceschini L.M."/>
            <person name="Leite T.F."/>
            <person name="Margarido G.R.A."/>
            <person name="Almeida C.A."/>
            <person name="Ferrarezi J.A."/>
            <person name="Labate C.A."/>
        </authorList>
    </citation>
    <scope>NUCLEOTIDE SEQUENCE</scope>
    <source>
        <strain evidence="1">MF-1</strain>
    </source>
</reference>
<comment type="caution">
    <text evidence="1">The sequence shown here is derived from an EMBL/GenBank/DDBJ whole genome shotgun (WGS) entry which is preliminary data.</text>
</comment>
<dbReference type="Proteomes" id="UP000765509">
    <property type="component" value="Unassembled WGS sequence"/>
</dbReference>